<dbReference type="InterPro" id="IPR002642">
    <property type="entry name" value="LysoPLipase_cat_dom"/>
</dbReference>
<dbReference type="STRING" id="240159.A0A4U5VVH5"/>
<proteinExistence type="predicted"/>
<dbReference type="GO" id="GO:0005509">
    <property type="term" value="F:calcium ion binding"/>
    <property type="evidence" value="ECO:0007669"/>
    <property type="project" value="TreeGrafter"/>
</dbReference>
<dbReference type="GO" id="GO:0005635">
    <property type="term" value="C:nuclear envelope"/>
    <property type="evidence" value="ECO:0007669"/>
    <property type="project" value="TreeGrafter"/>
</dbReference>
<evidence type="ECO:0000256" key="3">
    <source>
        <dbReference type="PROSITE-ProRule" id="PRU00555"/>
    </source>
</evidence>
<dbReference type="Gene3D" id="3.40.1090.10">
    <property type="entry name" value="Cytosolic phospholipase A2 catalytic domain"/>
    <property type="match status" value="1"/>
</dbReference>
<evidence type="ECO:0000259" key="4">
    <source>
        <dbReference type="PROSITE" id="PS51210"/>
    </source>
</evidence>
<keyword evidence="2 3" id="KW-0443">Lipid metabolism</keyword>
<evidence type="ECO:0000256" key="2">
    <source>
        <dbReference type="ARBA" id="ARBA00023098"/>
    </source>
</evidence>
<keyword evidence="1 3" id="KW-0378">Hydrolase</keyword>
<dbReference type="PANTHER" id="PTHR10728:SF39">
    <property type="entry name" value="CYTOSOLIC PHOSPHOLIPASE A2 GAMMA"/>
    <property type="match status" value="1"/>
</dbReference>
<name>A0A4U5VVH5_COLLU</name>
<dbReference type="Proteomes" id="UP000298787">
    <property type="component" value="Chromosome 23"/>
</dbReference>
<dbReference type="GO" id="GO:0047498">
    <property type="term" value="F:calcium-dependent phospholipase A2 activity"/>
    <property type="evidence" value="ECO:0007669"/>
    <property type="project" value="TreeGrafter"/>
</dbReference>
<keyword evidence="3" id="KW-0442">Lipid degradation</keyword>
<dbReference type="GO" id="GO:0005829">
    <property type="term" value="C:cytosol"/>
    <property type="evidence" value="ECO:0007669"/>
    <property type="project" value="TreeGrafter"/>
</dbReference>
<evidence type="ECO:0000313" key="5">
    <source>
        <dbReference type="EMBL" id="TKS92371.1"/>
    </source>
</evidence>
<dbReference type="GO" id="GO:0046475">
    <property type="term" value="P:glycerophospholipid catabolic process"/>
    <property type="evidence" value="ECO:0007669"/>
    <property type="project" value="TreeGrafter"/>
</dbReference>
<dbReference type="InterPro" id="IPR016035">
    <property type="entry name" value="Acyl_Trfase/lysoPLipase"/>
</dbReference>
<dbReference type="PANTHER" id="PTHR10728">
    <property type="entry name" value="CYTOSOLIC PHOSPHOLIPASE A2"/>
    <property type="match status" value="1"/>
</dbReference>
<evidence type="ECO:0000256" key="1">
    <source>
        <dbReference type="ARBA" id="ARBA00022801"/>
    </source>
</evidence>
<sequence>MKERFCLMDAGLWINAPYLAFLGDNRDIDLMIAPDYGARNMFETLTLARDYAADVKKPFPEIDDKILKERDWPKDCYVFEGKEKEPTIVYMPLFNRRNCKDAEEVKAKMDQFSTFQFPYNKEKIESLLETVNANVKNNKGTLLKEINKVGHRREKK</sequence>
<accession>A0A4U5VVH5</accession>
<feature type="domain" description="PLA2c" evidence="4">
    <location>
        <begin position="1"/>
        <end position="156"/>
    </location>
</feature>
<gene>
    <name evidence="5" type="ORF">D9C73_025427</name>
</gene>
<dbReference type="PROSITE" id="PS51210">
    <property type="entry name" value="PLA2C"/>
    <property type="match status" value="1"/>
</dbReference>
<dbReference type="EMBL" id="CM014100">
    <property type="protein sequence ID" value="TKS92371.1"/>
    <property type="molecule type" value="Genomic_DNA"/>
</dbReference>
<organism evidence="5 6">
    <name type="scientific">Collichthys lucidus</name>
    <name type="common">Big head croaker</name>
    <name type="synonym">Sciaena lucida</name>
    <dbReference type="NCBI Taxonomy" id="240159"/>
    <lineage>
        <taxon>Eukaryota</taxon>
        <taxon>Metazoa</taxon>
        <taxon>Chordata</taxon>
        <taxon>Craniata</taxon>
        <taxon>Vertebrata</taxon>
        <taxon>Euteleostomi</taxon>
        <taxon>Actinopterygii</taxon>
        <taxon>Neopterygii</taxon>
        <taxon>Teleostei</taxon>
        <taxon>Neoteleostei</taxon>
        <taxon>Acanthomorphata</taxon>
        <taxon>Eupercaria</taxon>
        <taxon>Sciaenidae</taxon>
        <taxon>Collichthys</taxon>
    </lineage>
</organism>
<dbReference type="GO" id="GO:0005654">
    <property type="term" value="C:nucleoplasm"/>
    <property type="evidence" value="ECO:0007669"/>
    <property type="project" value="TreeGrafter"/>
</dbReference>
<keyword evidence="6" id="KW-1185">Reference proteome</keyword>
<reference evidence="5 6" key="1">
    <citation type="submission" date="2019-01" db="EMBL/GenBank/DDBJ databases">
        <title>Genome Assembly of Collichthys lucidus.</title>
        <authorList>
            <person name="Cai M."/>
            <person name="Xiao S."/>
        </authorList>
    </citation>
    <scope>NUCLEOTIDE SEQUENCE [LARGE SCALE GENOMIC DNA]</scope>
    <source>
        <strain evidence="5">JT15FE1705JMU</strain>
        <tissue evidence="5">Muscle</tissue>
    </source>
</reference>
<protein>
    <submittedName>
        <fullName evidence="5">Cytosolic phospholipase A2 gamma</fullName>
    </submittedName>
</protein>
<dbReference type="SUPFAM" id="SSF52151">
    <property type="entry name" value="FabD/lysophospholipase-like"/>
    <property type="match status" value="1"/>
</dbReference>
<dbReference type="GO" id="GO:0005544">
    <property type="term" value="F:calcium-dependent phospholipid binding"/>
    <property type="evidence" value="ECO:0007669"/>
    <property type="project" value="TreeGrafter"/>
</dbReference>
<evidence type="ECO:0000313" key="6">
    <source>
        <dbReference type="Proteomes" id="UP000298787"/>
    </source>
</evidence>
<dbReference type="AlphaFoldDB" id="A0A4U5VVH5"/>